<keyword evidence="2" id="KW-0812">Transmembrane</keyword>
<proteinExistence type="predicted"/>
<evidence type="ECO:0000256" key="2">
    <source>
        <dbReference type="SAM" id="Phobius"/>
    </source>
</evidence>
<keyword evidence="2" id="KW-1133">Transmembrane helix</keyword>
<dbReference type="GeneID" id="54358070"/>
<feature type="region of interest" description="Disordered" evidence="1">
    <location>
        <begin position="164"/>
        <end position="184"/>
    </location>
</feature>
<dbReference type="PANTHER" id="PTHR28002">
    <property type="entry name" value="MIOREX COMPLEX COMPONENT 11"/>
    <property type="match status" value="1"/>
</dbReference>
<dbReference type="PANTHER" id="PTHR28002:SF1">
    <property type="entry name" value="MIOREX COMPLEX COMPONENT 11"/>
    <property type="match status" value="1"/>
</dbReference>
<dbReference type="Pfam" id="PF10306">
    <property type="entry name" value="FLILHELTA"/>
    <property type="match status" value="1"/>
</dbReference>
<dbReference type="OrthoDB" id="5580261at2759"/>
<reference evidence="4" key="2">
    <citation type="submission" date="2020-04" db="EMBL/GenBank/DDBJ databases">
        <authorList>
            <consortium name="NCBI Genome Project"/>
        </authorList>
    </citation>
    <scope>NUCLEOTIDE SEQUENCE</scope>
    <source>
        <strain evidence="4">CBS 342.82</strain>
    </source>
</reference>
<sequence length="184" mass="20140">AAKDASSRLSRMERRLPRFLLRYLSPLRAAPLSHVTAFLVLHELTAIIPLFGLAAGFHYYNWLPPYISEGKWVSEGVVMFGNWMRKRGWIGDDGQGGAAGAWWGRGESGVRIVVELATAYAITKAFLPLRLLLSVSLTPWFARWTVLPIMARVKGMFGKRLPNGTSAAAASKPGTTTVASPKNG</sequence>
<protein>
    <submittedName>
        <fullName evidence="4">Uncharacterized protein</fullName>
    </submittedName>
</protein>
<accession>A0A6J3M9X7</accession>
<feature type="transmembrane region" description="Helical" evidence="2">
    <location>
        <begin position="46"/>
        <end position="63"/>
    </location>
</feature>
<evidence type="ECO:0000313" key="4">
    <source>
        <dbReference type="RefSeq" id="XP_033461465.1"/>
    </source>
</evidence>
<keyword evidence="3" id="KW-1185">Reference proteome</keyword>
<dbReference type="RefSeq" id="XP_033461465.1">
    <property type="nucleotide sequence ID" value="XM_033600270.1"/>
</dbReference>
<dbReference type="Proteomes" id="UP000504637">
    <property type="component" value="Unplaced"/>
</dbReference>
<evidence type="ECO:0000256" key="1">
    <source>
        <dbReference type="SAM" id="MobiDB-lite"/>
    </source>
</evidence>
<organism evidence="4">
    <name type="scientific">Dissoconium aciculare CBS 342.82</name>
    <dbReference type="NCBI Taxonomy" id="1314786"/>
    <lineage>
        <taxon>Eukaryota</taxon>
        <taxon>Fungi</taxon>
        <taxon>Dikarya</taxon>
        <taxon>Ascomycota</taxon>
        <taxon>Pezizomycotina</taxon>
        <taxon>Dothideomycetes</taxon>
        <taxon>Dothideomycetidae</taxon>
        <taxon>Mycosphaerellales</taxon>
        <taxon>Dissoconiaceae</taxon>
        <taxon>Dissoconium</taxon>
    </lineage>
</organism>
<evidence type="ECO:0000313" key="3">
    <source>
        <dbReference type="Proteomes" id="UP000504637"/>
    </source>
</evidence>
<reference evidence="4" key="1">
    <citation type="submission" date="2020-01" db="EMBL/GenBank/DDBJ databases">
        <authorList>
            <consortium name="DOE Joint Genome Institute"/>
            <person name="Haridas S."/>
            <person name="Albert R."/>
            <person name="Binder M."/>
            <person name="Bloem J."/>
            <person name="Labutti K."/>
            <person name="Salamov A."/>
            <person name="Andreopoulos B."/>
            <person name="Baker S.E."/>
            <person name="Barry K."/>
            <person name="Bills G."/>
            <person name="Bluhm B.H."/>
            <person name="Cannon C."/>
            <person name="Castanera R."/>
            <person name="Culley D.E."/>
            <person name="Daum C."/>
            <person name="Ezra D."/>
            <person name="Gonzalez J.B."/>
            <person name="Henrissat B."/>
            <person name="Kuo A."/>
            <person name="Liang C."/>
            <person name="Lipzen A."/>
            <person name="Lutzoni F."/>
            <person name="Magnuson J."/>
            <person name="Mondo S."/>
            <person name="Nolan M."/>
            <person name="Ohm R."/>
            <person name="Pangilinan J."/>
            <person name="Park H.-J."/>
            <person name="Ramirez L."/>
            <person name="Alfaro M."/>
            <person name="Sun H."/>
            <person name="Tritt A."/>
            <person name="Yoshinaga Y."/>
            <person name="Zwiers L.-H."/>
            <person name="Turgeon B.G."/>
            <person name="Goodwin S.B."/>
            <person name="Spatafora J.W."/>
            <person name="Crous P.W."/>
            <person name="Grigoriev I.V."/>
        </authorList>
    </citation>
    <scope>NUCLEOTIDE SEQUENCE</scope>
    <source>
        <strain evidence="4">CBS 342.82</strain>
    </source>
</reference>
<dbReference type="GO" id="GO:0005739">
    <property type="term" value="C:mitochondrion"/>
    <property type="evidence" value="ECO:0007669"/>
    <property type="project" value="TreeGrafter"/>
</dbReference>
<feature type="non-terminal residue" evidence="4">
    <location>
        <position position="184"/>
    </location>
</feature>
<keyword evidence="2" id="KW-0472">Membrane</keyword>
<reference evidence="4" key="3">
    <citation type="submission" date="2025-08" db="UniProtKB">
        <authorList>
            <consortium name="RefSeq"/>
        </authorList>
    </citation>
    <scope>IDENTIFICATION</scope>
    <source>
        <strain evidence="4">CBS 342.82</strain>
    </source>
</reference>
<dbReference type="InterPro" id="IPR018811">
    <property type="entry name" value="MRX11"/>
</dbReference>
<name>A0A6J3M9X7_9PEZI</name>
<feature type="non-terminal residue" evidence="4">
    <location>
        <position position="1"/>
    </location>
</feature>
<dbReference type="AlphaFoldDB" id="A0A6J3M9X7"/>
<gene>
    <name evidence="4" type="ORF">K489DRAFT_294192</name>
</gene>